<gene>
    <name evidence="1" type="ORF">ACFFQA_32725</name>
</gene>
<dbReference type="PROSITE" id="PS51318">
    <property type="entry name" value="TAT"/>
    <property type="match status" value="1"/>
</dbReference>
<accession>A0ABV6A6D4</accession>
<dbReference type="RefSeq" id="WP_377860687.1">
    <property type="nucleotide sequence ID" value="NZ_JBHLZU010000027.1"/>
</dbReference>
<evidence type="ECO:0000313" key="2">
    <source>
        <dbReference type="Proteomes" id="UP001589693"/>
    </source>
</evidence>
<comment type="caution">
    <text evidence="1">The sequence shown here is derived from an EMBL/GenBank/DDBJ whole genome shotgun (WGS) entry which is preliminary data.</text>
</comment>
<proteinExistence type="predicted"/>
<dbReference type="EMBL" id="JBHLZU010000027">
    <property type="protein sequence ID" value="MFB9908727.1"/>
    <property type="molecule type" value="Genomic_DNA"/>
</dbReference>
<keyword evidence="2" id="KW-1185">Reference proteome</keyword>
<organism evidence="1 2">
    <name type="scientific">Allokutzneria oryzae</name>
    <dbReference type="NCBI Taxonomy" id="1378989"/>
    <lineage>
        <taxon>Bacteria</taxon>
        <taxon>Bacillati</taxon>
        <taxon>Actinomycetota</taxon>
        <taxon>Actinomycetes</taxon>
        <taxon>Pseudonocardiales</taxon>
        <taxon>Pseudonocardiaceae</taxon>
        <taxon>Allokutzneria</taxon>
    </lineage>
</organism>
<name>A0ABV6A6D4_9PSEU</name>
<protein>
    <recommendedName>
        <fullName evidence="3">DUF5666 domain-containing protein</fullName>
    </recommendedName>
</protein>
<dbReference type="Proteomes" id="UP001589693">
    <property type="component" value="Unassembled WGS sequence"/>
</dbReference>
<reference evidence="1 2" key="1">
    <citation type="submission" date="2024-09" db="EMBL/GenBank/DDBJ databases">
        <authorList>
            <person name="Sun Q."/>
            <person name="Mori K."/>
        </authorList>
    </citation>
    <scope>NUCLEOTIDE SEQUENCE [LARGE SCALE GENOMIC DNA]</scope>
    <source>
        <strain evidence="1 2">TBRC 7907</strain>
    </source>
</reference>
<evidence type="ECO:0000313" key="1">
    <source>
        <dbReference type="EMBL" id="MFB9908727.1"/>
    </source>
</evidence>
<evidence type="ECO:0008006" key="3">
    <source>
        <dbReference type="Google" id="ProtNLM"/>
    </source>
</evidence>
<dbReference type="InterPro" id="IPR006311">
    <property type="entry name" value="TAT_signal"/>
</dbReference>
<sequence>MDQQAQSSRKRRALLGAGLALTLGLGTVGGVALAQGSDTPVNAVHGEAKPGKHKNRQKQAKGVLVSGTLAAVGQGTLKITKDGGGEVSLTTDDATKARGMRTLGDFKAGQRVTVRAKDGKALAVVLTKAHAKGTVTALNGQRATLVTTGGLTQALDLTAIAEKPKVGDVVNAVGEAIESGSVLRVERLRQLPK</sequence>